<dbReference type="EMBL" id="JACEFO010002497">
    <property type="protein sequence ID" value="KAF8657533.1"/>
    <property type="molecule type" value="Genomic_DNA"/>
</dbReference>
<keyword evidence="1" id="KW-0677">Repeat</keyword>
<dbReference type="InterPro" id="IPR055414">
    <property type="entry name" value="LRR_R13L4/SHOC2-like"/>
</dbReference>
<sequence>MWECSDEDEWKRLLLPFRKSQVRGNIIIVTTRFPAIARMVKTSDQSIELEGLDRKEFKKLFLSFVFGTEQPRPDHIVLLETGDKILDKLKGNPLAAKTVGRLLRNRLDLNQWERVLQNKEWESEKGDHNIMPALKLSYDYLPFDLQQCFSYCALFPKDYKFDSTELIYFWIALDALQPSGQQKPIEDTGLDTLNHLVSYGFFKKEESYMGRTFYLIHDLLHDLALKVAHECLSIDRSNVGSLQTGASVRHLSITYPSWFRKDEDFLSKLKILKTGLKIGNLQTIMISGNLDECFAHFFGHLLRKASNLRILHMPRMSYSSNVKSMLQNLPIFPHLRYLSLGYIGSAEIHLSSMLSGLYHLKILDLQYCHERGCRDLLRAISSLTKLRHIVPNRDWHHSEIGNVGKLKFLQELKEFEINKKSDGFDLKQLGNLVELRQLGIYGLEKIQTKEEASEAKLRDKNTC</sequence>
<evidence type="ECO:0000256" key="1">
    <source>
        <dbReference type="ARBA" id="ARBA00022737"/>
    </source>
</evidence>
<dbReference type="SUPFAM" id="SSF52540">
    <property type="entry name" value="P-loop containing nucleoside triphosphate hydrolases"/>
    <property type="match status" value="1"/>
</dbReference>
<dbReference type="Gene3D" id="3.80.10.10">
    <property type="entry name" value="Ribonuclease Inhibitor"/>
    <property type="match status" value="1"/>
</dbReference>
<comment type="caution">
    <text evidence="5">The sequence shown here is derived from an EMBL/GenBank/DDBJ whole genome shotgun (WGS) entry which is preliminary data.</text>
</comment>
<keyword evidence="6" id="KW-1185">Reference proteome</keyword>
<dbReference type="Pfam" id="PF23598">
    <property type="entry name" value="LRR_14"/>
    <property type="match status" value="1"/>
</dbReference>
<accession>A0A835A7A8</accession>
<dbReference type="AlphaFoldDB" id="A0A835A7A8"/>
<dbReference type="InterPro" id="IPR044974">
    <property type="entry name" value="Disease_R_plants"/>
</dbReference>
<dbReference type="GO" id="GO:0098542">
    <property type="term" value="P:defense response to other organism"/>
    <property type="evidence" value="ECO:0007669"/>
    <property type="project" value="TreeGrafter"/>
</dbReference>
<dbReference type="SUPFAM" id="SSF52058">
    <property type="entry name" value="L domain-like"/>
    <property type="match status" value="1"/>
</dbReference>
<feature type="domain" description="Disease resistance protein winged helix" evidence="3">
    <location>
        <begin position="154"/>
        <end position="224"/>
    </location>
</feature>
<dbReference type="OrthoDB" id="1534087at2759"/>
<dbReference type="GO" id="GO:0043531">
    <property type="term" value="F:ADP binding"/>
    <property type="evidence" value="ECO:0007669"/>
    <property type="project" value="InterPro"/>
</dbReference>
<evidence type="ECO:0000259" key="3">
    <source>
        <dbReference type="Pfam" id="PF23559"/>
    </source>
</evidence>
<evidence type="ECO:0000259" key="4">
    <source>
        <dbReference type="Pfam" id="PF23598"/>
    </source>
</evidence>
<dbReference type="Gene3D" id="1.10.10.10">
    <property type="entry name" value="Winged helix-like DNA-binding domain superfamily/Winged helix DNA-binding domain"/>
    <property type="match status" value="1"/>
</dbReference>
<evidence type="ECO:0000313" key="6">
    <source>
        <dbReference type="Proteomes" id="UP000636709"/>
    </source>
</evidence>
<reference evidence="5" key="1">
    <citation type="submission" date="2020-07" db="EMBL/GenBank/DDBJ databases">
        <title>Genome sequence and genetic diversity analysis of an under-domesticated orphan crop, white fonio (Digitaria exilis).</title>
        <authorList>
            <person name="Bennetzen J.L."/>
            <person name="Chen S."/>
            <person name="Ma X."/>
            <person name="Wang X."/>
            <person name="Yssel A.E.J."/>
            <person name="Chaluvadi S.R."/>
            <person name="Johnson M."/>
            <person name="Gangashetty P."/>
            <person name="Hamidou F."/>
            <person name="Sanogo M.D."/>
            <person name="Zwaenepoel A."/>
            <person name="Wallace J."/>
            <person name="Van De Peer Y."/>
            <person name="Van Deynze A."/>
        </authorList>
    </citation>
    <scope>NUCLEOTIDE SEQUENCE</scope>
    <source>
        <tissue evidence="5">Leaves</tissue>
    </source>
</reference>
<protein>
    <recommendedName>
        <fullName evidence="7">NB-ARC domain-containing protein</fullName>
    </recommendedName>
</protein>
<dbReference type="PANTHER" id="PTHR23155:SF988">
    <property type="entry name" value="OS06G0707733 PROTEIN"/>
    <property type="match status" value="1"/>
</dbReference>
<dbReference type="Gene3D" id="1.10.8.430">
    <property type="entry name" value="Helical domain of apoptotic protease-activating factors"/>
    <property type="match status" value="1"/>
</dbReference>
<dbReference type="InterPro" id="IPR027417">
    <property type="entry name" value="P-loop_NTPase"/>
</dbReference>
<name>A0A835A7A8_9POAL</name>
<evidence type="ECO:0000313" key="5">
    <source>
        <dbReference type="EMBL" id="KAF8657533.1"/>
    </source>
</evidence>
<dbReference type="InterPro" id="IPR032675">
    <property type="entry name" value="LRR_dom_sf"/>
</dbReference>
<dbReference type="InterPro" id="IPR036388">
    <property type="entry name" value="WH-like_DNA-bd_sf"/>
</dbReference>
<organism evidence="5 6">
    <name type="scientific">Digitaria exilis</name>
    <dbReference type="NCBI Taxonomy" id="1010633"/>
    <lineage>
        <taxon>Eukaryota</taxon>
        <taxon>Viridiplantae</taxon>
        <taxon>Streptophyta</taxon>
        <taxon>Embryophyta</taxon>
        <taxon>Tracheophyta</taxon>
        <taxon>Spermatophyta</taxon>
        <taxon>Magnoliopsida</taxon>
        <taxon>Liliopsida</taxon>
        <taxon>Poales</taxon>
        <taxon>Poaceae</taxon>
        <taxon>PACMAD clade</taxon>
        <taxon>Panicoideae</taxon>
        <taxon>Panicodae</taxon>
        <taxon>Paniceae</taxon>
        <taxon>Anthephorinae</taxon>
        <taxon>Digitaria</taxon>
    </lineage>
</organism>
<feature type="domain" description="Disease resistance R13L4/SHOC-2-like LRR" evidence="4">
    <location>
        <begin position="303"/>
        <end position="447"/>
    </location>
</feature>
<gene>
    <name evidence="5" type="ORF">HU200_060097</name>
</gene>
<dbReference type="Pfam" id="PF23559">
    <property type="entry name" value="WHD_DRP"/>
    <property type="match status" value="1"/>
</dbReference>
<dbReference type="PANTHER" id="PTHR23155">
    <property type="entry name" value="DISEASE RESISTANCE PROTEIN RP"/>
    <property type="match status" value="1"/>
</dbReference>
<evidence type="ECO:0000256" key="2">
    <source>
        <dbReference type="ARBA" id="ARBA00022821"/>
    </source>
</evidence>
<dbReference type="InterPro" id="IPR058922">
    <property type="entry name" value="WHD_DRP"/>
</dbReference>
<proteinExistence type="predicted"/>
<keyword evidence="2" id="KW-0611">Plant defense</keyword>
<dbReference type="InterPro" id="IPR042197">
    <property type="entry name" value="Apaf_helical"/>
</dbReference>
<dbReference type="Proteomes" id="UP000636709">
    <property type="component" value="Unassembled WGS sequence"/>
</dbReference>
<evidence type="ECO:0008006" key="7">
    <source>
        <dbReference type="Google" id="ProtNLM"/>
    </source>
</evidence>